<accession>A0A1G7G2C4</accession>
<proteinExistence type="predicted"/>
<dbReference type="STRING" id="69960.SAMN05421720_11349"/>
<dbReference type="EMBL" id="FNAP01000013">
    <property type="protein sequence ID" value="SDE82220.1"/>
    <property type="molecule type" value="Genomic_DNA"/>
</dbReference>
<organism evidence="1 2">
    <name type="scientific">Rhodospira trueperi</name>
    <dbReference type="NCBI Taxonomy" id="69960"/>
    <lineage>
        <taxon>Bacteria</taxon>
        <taxon>Pseudomonadati</taxon>
        <taxon>Pseudomonadota</taxon>
        <taxon>Alphaproteobacteria</taxon>
        <taxon>Rhodospirillales</taxon>
        <taxon>Rhodospirillaceae</taxon>
        <taxon>Rhodospira</taxon>
    </lineage>
</organism>
<keyword evidence="2" id="KW-1185">Reference proteome</keyword>
<dbReference type="OrthoDB" id="259086at2"/>
<dbReference type="RefSeq" id="WP_092787540.1">
    <property type="nucleotide sequence ID" value="NZ_FNAP01000013.1"/>
</dbReference>
<dbReference type="InterPro" id="IPR005358">
    <property type="entry name" value="Puta_zinc/iron-chelating_dom"/>
</dbReference>
<evidence type="ECO:0000313" key="2">
    <source>
        <dbReference type="Proteomes" id="UP000199412"/>
    </source>
</evidence>
<dbReference type="AlphaFoldDB" id="A0A1G7G2C4"/>
<dbReference type="Proteomes" id="UP000199412">
    <property type="component" value="Unassembled WGS sequence"/>
</dbReference>
<gene>
    <name evidence="1" type="ORF">SAMN05421720_11349</name>
</gene>
<dbReference type="Pfam" id="PF03692">
    <property type="entry name" value="CxxCxxCC"/>
    <property type="match status" value="1"/>
</dbReference>
<reference evidence="1 2" key="1">
    <citation type="submission" date="2016-10" db="EMBL/GenBank/DDBJ databases">
        <authorList>
            <person name="de Groot N.N."/>
        </authorList>
    </citation>
    <scope>NUCLEOTIDE SEQUENCE [LARGE SCALE GENOMIC DNA]</scope>
    <source>
        <strain evidence="1 2">ATCC 700224</strain>
    </source>
</reference>
<evidence type="ECO:0000313" key="1">
    <source>
        <dbReference type="EMBL" id="SDE82220.1"/>
    </source>
</evidence>
<protein>
    <submittedName>
        <fullName evidence="1">Putative zinc-or iron-chelating domain-containing protein</fullName>
    </submittedName>
</protein>
<sequence>MMQRDRDSLTREIVEGVAGATAGALSGRPSVAVLSTLLGEVWTIAEDVTRRNEAVAPPSRPIACKAGCTMCCHSRWILVTAPEVLVTADAVRERPEHADMLARAEAAAAPDVDVVRVPCAVLDGAGMCSAYASRPLKCRGYTSLDVRACEAKLTVNPEAEVPVYYPRYAIYDAMQAGVLKGVEAAGYRSERLDLRGALVRALATPDATARWLSGEDVFAGLRMPRDV</sequence>
<name>A0A1G7G2C4_9PROT</name>